<dbReference type="InterPro" id="IPR052891">
    <property type="entry name" value="DNA-3mA_glycosylase"/>
</dbReference>
<gene>
    <name evidence="3" type="ORF">H9895_09335</name>
</gene>
<keyword evidence="1" id="KW-0862">Zinc</keyword>
<dbReference type="Proteomes" id="UP000823937">
    <property type="component" value="Unassembled WGS sequence"/>
</dbReference>
<evidence type="ECO:0000313" key="3">
    <source>
        <dbReference type="EMBL" id="HIV75267.1"/>
    </source>
</evidence>
<dbReference type="Pfam" id="PF03352">
    <property type="entry name" value="Adenine_glyco"/>
    <property type="match status" value="1"/>
</dbReference>
<dbReference type="GO" id="GO:0006284">
    <property type="term" value="P:base-excision repair"/>
    <property type="evidence" value="ECO:0007669"/>
    <property type="project" value="InterPro"/>
</dbReference>
<dbReference type="EMBL" id="DXHX01000131">
    <property type="protein sequence ID" value="HIV75267.1"/>
    <property type="molecule type" value="Genomic_DNA"/>
</dbReference>
<dbReference type="SUPFAM" id="SSF48150">
    <property type="entry name" value="DNA-glycosylase"/>
    <property type="match status" value="1"/>
</dbReference>
<keyword evidence="2" id="KW-0472">Membrane</keyword>
<organism evidence="3 4">
    <name type="scientific">Candidatus Pseudogracilibacillus intestinigallinarum</name>
    <dbReference type="NCBI Taxonomy" id="2838742"/>
    <lineage>
        <taxon>Bacteria</taxon>
        <taxon>Bacillati</taxon>
        <taxon>Bacillota</taxon>
        <taxon>Bacilli</taxon>
        <taxon>Bacillales</taxon>
        <taxon>Bacillaceae</taxon>
        <taxon>Pseudogracilibacillus</taxon>
    </lineage>
</organism>
<sequence length="192" mass="22461">MEKQRCAWVTKDPLYEIYHDEEWGNMERFFNDAYLFEMITLEGAQAGLSWITILKRRENYRKAFAHFDIATVATYTEEDVNKLLKNEGIIRNERKIRATIQNAQAILYIQEEFGSFHQYIWTFVGEKSIVNDWENSSEVPASSTLSTKLSKDLKKRGFSFVGPVICYSFLQAVGIIQDHTKQCFLYKKQGEN</sequence>
<dbReference type="GO" id="GO:0046872">
    <property type="term" value="F:metal ion binding"/>
    <property type="evidence" value="ECO:0007669"/>
    <property type="project" value="UniProtKB-KW"/>
</dbReference>
<feature type="binding site" evidence="1">
    <location>
        <position position="19"/>
    </location>
    <ligand>
        <name>Zn(2+)</name>
        <dbReference type="ChEBI" id="CHEBI:29105"/>
    </ligand>
</feature>
<evidence type="ECO:0000256" key="2">
    <source>
        <dbReference type="SAM" id="Phobius"/>
    </source>
</evidence>
<dbReference type="GO" id="GO:0008725">
    <property type="term" value="F:DNA-3-methyladenine glycosylase activity"/>
    <property type="evidence" value="ECO:0007669"/>
    <property type="project" value="InterPro"/>
</dbReference>
<feature type="binding site" evidence="1">
    <location>
        <position position="6"/>
    </location>
    <ligand>
        <name>Zn(2+)</name>
        <dbReference type="ChEBI" id="CHEBI:29105"/>
    </ligand>
</feature>
<dbReference type="AlphaFoldDB" id="A0A9D1TLD0"/>
<dbReference type="Gene3D" id="1.10.340.30">
    <property type="entry name" value="Hypothetical protein, domain 2"/>
    <property type="match status" value="1"/>
</dbReference>
<protein>
    <submittedName>
        <fullName evidence="3">DNA-3-methyladenine glycosylase I</fullName>
    </submittedName>
</protein>
<reference evidence="3" key="2">
    <citation type="submission" date="2021-04" db="EMBL/GenBank/DDBJ databases">
        <authorList>
            <person name="Gilroy R."/>
        </authorList>
    </citation>
    <scope>NUCLEOTIDE SEQUENCE</scope>
    <source>
        <strain evidence="3">CHK169-2315</strain>
    </source>
</reference>
<evidence type="ECO:0000256" key="1">
    <source>
        <dbReference type="PIRSR" id="PIRSR604597-1"/>
    </source>
</evidence>
<keyword evidence="2" id="KW-0812">Transmembrane</keyword>
<keyword evidence="1" id="KW-0479">Metal-binding</keyword>
<dbReference type="InterPro" id="IPR011257">
    <property type="entry name" value="DNA_glycosylase"/>
</dbReference>
<feature type="binding site" evidence="1">
    <location>
        <position position="179"/>
    </location>
    <ligand>
        <name>Zn(2+)</name>
        <dbReference type="ChEBI" id="CHEBI:29105"/>
    </ligand>
</feature>
<dbReference type="NCBIfam" id="TIGR00624">
    <property type="entry name" value="tag"/>
    <property type="match status" value="1"/>
</dbReference>
<reference evidence="3" key="1">
    <citation type="journal article" date="2021" name="PeerJ">
        <title>Extensive microbial diversity within the chicken gut microbiome revealed by metagenomics and culture.</title>
        <authorList>
            <person name="Gilroy R."/>
            <person name="Ravi A."/>
            <person name="Getino M."/>
            <person name="Pursley I."/>
            <person name="Horton D.L."/>
            <person name="Alikhan N.F."/>
            <person name="Baker D."/>
            <person name="Gharbi K."/>
            <person name="Hall N."/>
            <person name="Watson M."/>
            <person name="Adriaenssens E.M."/>
            <person name="Foster-Nyarko E."/>
            <person name="Jarju S."/>
            <person name="Secka A."/>
            <person name="Antonio M."/>
            <person name="Oren A."/>
            <person name="Chaudhuri R.R."/>
            <person name="La Ragione R."/>
            <person name="Hildebrand F."/>
            <person name="Pallen M.J."/>
        </authorList>
    </citation>
    <scope>NUCLEOTIDE SEQUENCE</scope>
    <source>
        <strain evidence="3">CHK169-2315</strain>
    </source>
</reference>
<feature type="transmembrane region" description="Helical" evidence="2">
    <location>
        <begin position="157"/>
        <end position="176"/>
    </location>
</feature>
<name>A0A9D1TLD0_9BACI</name>
<dbReference type="InterPro" id="IPR004597">
    <property type="entry name" value="Tag"/>
</dbReference>
<feature type="binding site" evidence="1">
    <location>
        <position position="183"/>
    </location>
    <ligand>
        <name>Zn(2+)</name>
        <dbReference type="ChEBI" id="CHEBI:29105"/>
    </ligand>
</feature>
<dbReference type="InterPro" id="IPR005019">
    <property type="entry name" value="Adenine_glyco"/>
</dbReference>
<proteinExistence type="predicted"/>
<dbReference type="PANTHER" id="PTHR30037">
    <property type="entry name" value="DNA-3-METHYLADENINE GLYCOSYLASE 1"/>
    <property type="match status" value="1"/>
</dbReference>
<evidence type="ECO:0000313" key="4">
    <source>
        <dbReference type="Proteomes" id="UP000823937"/>
    </source>
</evidence>
<dbReference type="PANTHER" id="PTHR30037:SF4">
    <property type="entry name" value="DNA-3-METHYLADENINE GLYCOSYLASE I"/>
    <property type="match status" value="1"/>
</dbReference>
<keyword evidence="2" id="KW-1133">Transmembrane helix</keyword>
<comment type="caution">
    <text evidence="3">The sequence shown here is derived from an EMBL/GenBank/DDBJ whole genome shotgun (WGS) entry which is preliminary data.</text>
</comment>
<accession>A0A9D1TLD0</accession>